<evidence type="ECO:0000256" key="7">
    <source>
        <dbReference type="RuleBase" id="RU365095"/>
    </source>
</evidence>
<evidence type="ECO:0000256" key="1">
    <source>
        <dbReference type="ARBA" id="ARBA00000832"/>
    </source>
</evidence>
<dbReference type="NCBIfam" id="TIGR01198">
    <property type="entry name" value="pgl"/>
    <property type="match status" value="1"/>
</dbReference>
<proteinExistence type="inferred from homology"/>
<reference evidence="9 10" key="1">
    <citation type="submission" date="2023-10" db="EMBL/GenBank/DDBJ databases">
        <title>Novel methanotroph of the genus Methylocapsa from a subarctic wetland.</title>
        <authorList>
            <person name="Belova S.E."/>
            <person name="Oshkin I.Y."/>
            <person name="Miroshnikov K."/>
            <person name="Dedysh S.N."/>
        </authorList>
    </citation>
    <scope>NUCLEOTIDE SEQUENCE [LARGE SCALE GENOMIC DNA]</scope>
    <source>
        <strain evidence="9 10">RX1</strain>
    </source>
</reference>
<comment type="pathway">
    <text evidence="3 7">Carbohydrate degradation; pentose phosphate pathway; D-ribulose 5-phosphate from D-glucose 6-phosphate (oxidative stage): step 2/3.</text>
</comment>
<dbReference type="InterPro" id="IPR005900">
    <property type="entry name" value="6-phosphogluconolactonase_DevB"/>
</dbReference>
<dbReference type="EMBL" id="CP136862">
    <property type="protein sequence ID" value="WOJ91297.1"/>
    <property type="molecule type" value="Genomic_DNA"/>
</dbReference>
<evidence type="ECO:0000256" key="2">
    <source>
        <dbReference type="ARBA" id="ARBA00002681"/>
    </source>
</evidence>
<evidence type="ECO:0000259" key="8">
    <source>
        <dbReference type="Pfam" id="PF01182"/>
    </source>
</evidence>
<dbReference type="Gene3D" id="3.40.50.1360">
    <property type="match status" value="1"/>
</dbReference>
<dbReference type="InterPro" id="IPR039104">
    <property type="entry name" value="6PGL"/>
</dbReference>
<dbReference type="InterPro" id="IPR006148">
    <property type="entry name" value="Glc/Gal-6P_isomerase"/>
</dbReference>
<comment type="function">
    <text evidence="2 7">Hydrolysis of 6-phosphogluconolactone to 6-phosphogluconate.</text>
</comment>
<keyword evidence="10" id="KW-1185">Reference proteome</keyword>
<dbReference type="GO" id="GO:0017057">
    <property type="term" value="F:6-phosphogluconolactonase activity"/>
    <property type="evidence" value="ECO:0007669"/>
    <property type="project" value="UniProtKB-EC"/>
</dbReference>
<comment type="similarity">
    <text evidence="4 7">Belongs to the glucosamine/galactosamine-6-phosphate isomerase family. 6-phosphogluconolactonase subfamily.</text>
</comment>
<evidence type="ECO:0000256" key="5">
    <source>
        <dbReference type="ARBA" id="ARBA00013198"/>
    </source>
</evidence>
<name>A0ABZ0HVI1_9HYPH</name>
<dbReference type="RefSeq" id="WP_407340893.1">
    <property type="nucleotide sequence ID" value="NZ_CP136862.1"/>
</dbReference>
<feature type="domain" description="Glucosamine/galactosamine-6-phosphate isomerase" evidence="8">
    <location>
        <begin position="12"/>
        <end position="225"/>
    </location>
</feature>
<comment type="catalytic activity">
    <reaction evidence="1 7">
        <text>6-phospho-D-glucono-1,5-lactone + H2O = 6-phospho-D-gluconate + H(+)</text>
        <dbReference type="Rhea" id="RHEA:12556"/>
        <dbReference type="ChEBI" id="CHEBI:15377"/>
        <dbReference type="ChEBI" id="CHEBI:15378"/>
        <dbReference type="ChEBI" id="CHEBI:57955"/>
        <dbReference type="ChEBI" id="CHEBI:58759"/>
        <dbReference type="EC" id="3.1.1.31"/>
    </reaction>
</comment>
<dbReference type="Proteomes" id="UP001626536">
    <property type="component" value="Chromosome"/>
</dbReference>
<dbReference type="Pfam" id="PF01182">
    <property type="entry name" value="Glucosamine_iso"/>
    <property type="match status" value="1"/>
</dbReference>
<dbReference type="SUPFAM" id="SSF100950">
    <property type="entry name" value="NagB/RpiA/CoA transferase-like"/>
    <property type="match status" value="1"/>
</dbReference>
<dbReference type="PANTHER" id="PTHR11054:SF0">
    <property type="entry name" value="6-PHOSPHOGLUCONOLACTONASE"/>
    <property type="match status" value="1"/>
</dbReference>
<protein>
    <recommendedName>
        <fullName evidence="6 7">6-phosphogluconolactonase</fullName>
        <shortName evidence="7">6PGL</shortName>
        <ecNumber evidence="5 7">3.1.1.31</ecNumber>
    </recommendedName>
</protein>
<dbReference type="InterPro" id="IPR037171">
    <property type="entry name" value="NagB/RpiA_transferase-like"/>
</dbReference>
<dbReference type="CDD" id="cd01400">
    <property type="entry name" value="6PGL"/>
    <property type="match status" value="1"/>
</dbReference>
<evidence type="ECO:0000256" key="4">
    <source>
        <dbReference type="ARBA" id="ARBA00010662"/>
    </source>
</evidence>
<evidence type="ECO:0000256" key="3">
    <source>
        <dbReference type="ARBA" id="ARBA00004961"/>
    </source>
</evidence>
<accession>A0ABZ0HVI1</accession>
<evidence type="ECO:0000313" key="10">
    <source>
        <dbReference type="Proteomes" id="UP001626536"/>
    </source>
</evidence>
<keyword evidence="7 9" id="KW-0378">Hydrolase</keyword>
<dbReference type="PANTHER" id="PTHR11054">
    <property type="entry name" value="6-PHOSPHOGLUCONOLACTONASE"/>
    <property type="match status" value="1"/>
</dbReference>
<sequence length="241" mass="26030">MTPEPIVDIADDAGDLADRVAIWLATRIAVAPARVALNLSGGSTPKRVYELLGGEDLGRRLDWGKVHLFWGDERFVPKDHEDSNFHMAWEAMIRHVPIPAAQVHRIPTEAGSPEKAAALYSETLQSFYGARTLDPQRPLFDVTLLGLGADGHTASLFPGTAALNERKAWATSIIGVKPEPRISLTYPVLESSAAILFLVSGAEKRDILARVLANDPSLPTSRMAAHGTIRIIADRAAAGET</sequence>
<evidence type="ECO:0000313" key="9">
    <source>
        <dbReference type="EMBL" id="WOJ91297.1"/>
    </source>
</evidence>
<gene>
    <name evidence="7 9" type="primary">pgl</name>
    <name evidence="9" type="ORF">RZS28_08600</name>
</gene>
<organism evidence="9 10">
    <name type="scientific">Methylocapsa polymorpha</name>
    <dbReference type="NCBI Taxonomy" id="3080828"/>
    <lineage>
        <taxon>Bacteria</taxon>
        <taxon>Pseudomonadati</taxon>
        <taxon>Pseudomonadota</taxon>
        <taxon>Alphaproteobacteria</taxon>
        <taxon>Hyphomicrobiales</taxon>
        <taxon>Beijerinckiaceae</taxon>
        <taxon>Methylocapsa</taxon>
    </lineage>
</organism>
<evidence type="ECO:0000256" key="6">
    <source>
        <dbReference type="ARBA" id="ARBA00020337"/>
    </source>
</evidence>
<dbReference type="EC" id="3.1.1.31" evidence="5 7"/>